<evidence type="ECO:0000313" key="5">
    <source>
        <dbReference type="EMBL" id="MFC4352273.1"/>
    </source>
</evidence>
<feature type="region of interest" description="Disordered" evidence="1">
    <location>
        <begin position="66"/>
        <end position="85"/>
    </location>
</feature>
<dbReference type="Pfam" id="PF13208">
    <property type="entry name" value="TerB_N"/>
    <property type="match status" value="1"/>
</dbReference>
<name>A0ABV8UP65_9PROT</name>
<dbReference type="Gene3D" id="1.10.3680.10">
    <property type="entry name" value="TerB-like"/>
    <property type="match status" value="1"/>
</dbReference>
<evidence type="ECO:0000259" key="4">
    <source>
        <dbReference type="Pfam" id="PF15615"/>
    </source>
</evidence>
<dbReference type="InterPro" id="IPR029024">
    <property type="entry name" value="TerB-like"/>
</dbReference>
<evidence type="ECO:0000259" key="3">
    <source>
        <dbReference type="Pfam" id="PF13208"/>
    </source>
</evidence>
<protein>
    <submittedName>
        <fullName evidence="5">TerB N-terminal domain-containing protein</fullName>
    </submittedName>
</protein>
<feature type="compositionally biased region" description="Polar residues" evidence="1">
    <location>
        <begin position="40"/>
        <end position="49"/>
    </location>
</feature>
<dbReference type="CDD" id="cd07176">
    <property type="entry name" value="terB"/>
    <property type="match status" value="1"/>
</dbReference>
<evidence type="ECO:0000256" key="1">
    <source>
        <dbReference type="SAM" id="MobiDB-lite"/>
    </source>
</evidence>
<dbReference type="EMBL" id="JBHSCW010000006">
    <property type="protein sequence ID" value="MFC4352273.1"/>
    <property type="molecule type" value="Genomic_DNA"/>
</dbReference>
<organism evidence="5 6">
    <name type="scientific">Fodinicurvata halophila</name>
    <dbReference type="NCBI Taxonomy" id="1419723"/>
    <lineage>
        <taxon>Bacteria</taxon>
        <taxon>Pseudomonadati</taxon>
        <taxon>Pseudomonadota</taxon>
        <taxon>Alphaproteobacteria</taxon>
        <taxon>Rhodospirillales</taxon>
        <taxon>Rhodovibrionaceae</taxon>
        <taxon>Fodinicurvata</taxon>
    </lineage>
</organism>
<proteinExistence type="predicted"/>
<dbReference type="InterPro" id="IPR028932">
    <property type="entry name" value="TerB-C"/>
</dbReference>
<reference evidence="6" key="1">
    <citation type="journal article" date="2019" name="Int. J. Syst. Evol. Microbiol.">
        <title>The Global Catalogue of Microorganisms (GCM) 10K type strain sequencing project: providing services to taxonomists for standard genome sequencing and annotation.</title>
        <authorList>
            <consortium name="The Broad Institute Genomics Platform"/>
            <consortium name="The Broad Institute Genome Sequencing Center for Infectious Disease"/>
            <person name="Wu L."/>
            <person name="Ma J."/>
        </authorList>
    </citation>
    <scope>NUCLEOTIDE SEQUENCE [LARGE SCALE GENOMIC DNA]</scope>
    <source>
        <strain evidence="6">CECT 8472</strain>
    </source>
</reference>
<dbReference type="Proteomes" id="UP001595799">
    <property type="component" value="Unassembled WGS sequence"/>
</dbReference>
<dbReference type="Pfam" id="PF15615">
    <property type="entry name" value="TerB_C"/>
    <property type="match status" value="1"/>
</dbReference>
<feature type="compositionally biased region" description="Acidic residues" evidence="1">
    <location>
        <begin position="676"/>
        <end position="687"/>
    </location>
</feature>
<gene>
    <name evidence="5" type="ORF">ACFOW6_12050</name>
</gene>
<dbReference type="InterPro" id="IPR025266">
    <property type="entry name" value="TerB_N"/>
</dbReference>
<feature type="compositionally biased region" description="Basic residues" evidence="1">
    <location>
        <begin position="22"/>
        <end position="34"/>
    </location>
</feature>
<feature type="domain" description="TerB N-terminal" evidence="3">
    <location>
        <begin position="88"/>
        <end position="291"/>
    </location>
</feature>
<dbReference type="SUPFAM" id="SSF158682">
    <property type="entry name" value="TerB-like"/>
    <property type="match status" value="1"/>
</dbReference>
<accession>A0ABV8UP65</accession>
<feature type="region of interest" description="Disordered" evidence="1">
    <location>
        <begin position="22"/>
        <end position="60"/>
    </location>
</feature>
<dbReference type="Pfam" id="PF05099">
    <property type="entry name" value="TerB"/>
    <property type="match status" value="1"/>
</dbReference>
<feature type="region of interest" description="Disordered" evidence="1">
    <location>
        <begin position="676"/>
        <end position="701"/>
    </location>
</feature>
<feature type="domain" description="Co-chaperone DjlA N-terminal" evidence="2">
    <location>
        <begin position="502"/>
        <end position="605"/>
    </location>
</feature>
<feature type="compositionally biased region" description="Basic and acidic residues" evidence="1">
    <location>
        <begin position="71"/>
        <end position="83"/>
    </location>
</feature>
<dbReference type="RefSeq" id="WP_388051877.1">
    <property type="nucleotide sequence ID" value="NZ_JBHTMR010000001.1"/>
</dbReference>
<feature type="region of interest" description="Disordered" evidence="1">
    <location>
        <begin position="621"/>
        <end position="641"/>
    </location>
</feature>
<evidence type="ECO:0000259" key="2">
    <source>
        <dbReference type="Pfam" id="PF05099"/>
    </source>
</evidence>
<feature type="domain" description="TerB-C" evidence="4">
    <location>
        <begin position="637"/>
        <end position="774"/>
    </location>
</feature>
<sequence length="779" mass="87687">MEWVVGVIAFFVLIHMLGKLKPKSAPSRKRKSSKTRSAPGTNAQRSTARMSKPDIHGYVDDGGMASFVRSPNREEKSSNKRPGEWIGPDQVIEFKGQRIEGGNFYLGGRLPSLSYSGQEASLIDDHLSIRAASPDYSDETLGYWPKYNQLSPKCRGAYLAWLSSSRDRTDVPIGYVFIYFYGLERRGVHDSRQKDAVTDAEFRELAAEVRRLLSIYSYNRSFSAYGRRLLEWMALLRPDVVELTDEEILDHSLRQAFSLRVGRYAVSGQPIDPTTAFLWLRFSEEFTFRAPARRCYDEFKELFRLKYEEKYGEGFKVKPNKTLFRPTYHPASGTLRGQELEELELPDPTGLKSHQKKVARIGDECCDELDAYSRYLGRNDEDEPGLEGLLLLPNELLEARQDGTLENIQQWASDIIDQREGQVSTRDFWAQVNDEKVTKLNKKEITLLQAVGDKAGFGFAPDPRWHDAKPKAEDTIVLFDTSPGPDYEPSSAFYETGMSVRLGAMVAQGDGHVHTDEAQILKSLIEEHPELRDVERRSLLAYLQYRLINKPSTAGLKARLEELSEEAKHAVSRFLVSVALADGVVTPDEIRQLEKLYTQLGLDKSLVSSDVHGVTATRAPADYKEADQSSASKPAHTDKAATGREAFRLDESVLAFHASETRDVQSMLGRIFAEEGAEENKADEEEVLSQPADPQSTNGAINGLDAAHSALYLQMTERETWSRTQIETLCNEMELMMDGALEAINDWAFDTVDDAVIEDAGDTIYMRPDVVDEIAERVE</sequence>
<comment type="caution">
    <text evidence="5">The sequence shown here is derived from an EMBL/GenBank/DDBJ whole genome shotgun (WGS) entry which is preliminary data.</text>
</comment>
<evidence type="ECO:0000313" key="6">
    <source>
        <dbReference type="Proteomes" id="UP001595799"/>
    </source>
</evidence>
<dbReference type="InterPro" id="IPR007791">
    <property type="entry name" value="DjlA_N"/>
</dbReference>
<keyword evidence="6" id="KW-1185">Reference proteome</keyword>